<feature type="transmembrane region" description="Helical" evidence="1">
    <location>
        <begin position="47"/>
        <end position="64"/>
    </location>
</feature>
<dbReference type="KEGG" id="dba:Dbac_1359"/>
<protein>
    <submittedName>
        <fullName evidence="2">Uncharacterized protein</fullName>
    </submittedName>
</protein>
<keyword evidence="3" id="KW-1185">Reference proteome</keyword>
<dbReference type="AlphaFoldDB" id="C7LSR5"/>
<accession>C7LSR5</accession>
<evidence type="ECO:0000313" key="3">
    <source>
        <dbReference type="Proteomes" id="UP000002216"/>
    </source>
</evidence>
<keyword evidence="1" id="KW-1133">Transmembrane helix</keyword>
<evidence type="ECO:0000256" key="1">
    <source>
        <dbReference type="SAM" id="Phobius"/>
    </source>
</evidence>
<dbReference type="HOGENOM" id="CLU_2842578_0_0_7"/>
<evidence type="ECO:0000313" key="2">
    <source>
        <dbReference type="EMBL" id="ACU89456.1"/>
    </source>
</evidence>
<reference evidence="2 3" key="1">
    <citation type="journal article" date="2009" name="Stand. Genomic Sci.">
        <title>Complete genome sequence of Desulfomicrobium baculatum type strain (X).</title>
        <authorList>
            <person name="Copeland A."/>
            <person name="Spring S."/>
            <person name="Goker M."/>
            <person name="Schneider S."/>
            <person name="Lapidus A."/>
            <person name="Del Rio T.G."/>
            <person name="Tice H."/>
            <person name="Cheng J.F."/>
            <person name="Chen F."/>
            <person name="Nolan M."/>
            <person name="Bruce D."/>
            <person name="Goodwin L."/>
            <person name="Pitluck S."/>
            <person name="Ivanova N."/>
            <person name="Mavrommatis K."/>
            <person name="Ovchinnikova G."/>
            <person name="Pati A."/>
            <person name="Chen A."/>
            <person name="Palaniappan K."/>
            <person name="Land M."/>
            <person name="Hauser L."/>
            <person name="Chang Y.J."/>
            <person name="Jeffries C.C."/>
            <person name="Meincke L."/>
            <person name="Sims D."/>
            <person name="Brettin T."/>
            <person name="Detter J.C."/>
            <person name="Han C."/>
            <person name="Chain P."/>
            <person name="Bristow J."/>
            <person name="Eisen J.A."/>
            <person name="Markowitz V."/>
            <person name="Hugenholtz P."/>
            <person name="Kyrpides N.C."/>
            <person name="Klenk H.P."/>
            <person name="Lucas S."/>
        </authorList>
    </citation>
    <scope>NUCLEOTIDE SEQUENCE [LARGE SCALE GENOMIC DNA]</scope>
    <source>
        <strain evidence="3">DSM 4028 / VKM B-1378 / X</strain>
    </source>
</reference>
<dbReference type="EMBL" id="CP001629">
    <property type="protein sequence ID" value="ACU89456.1"/>
    <property type="molecule type" value="Genomic_DNA"/>
</dbReference>
<sequence length="65" mass="6808">MLLLACIGPGHEASFHDTDVCVPGAFQNALGFVAAALGPAAVPPMTMMRLGIIFLSVVLLVEIWN</sequence>
<gene>
    <name evidence="2" type="ordered locus">Dbac_1359</name>
</gene>
<keyword evidence="1" id="KW-0472">Membrane</keyword>
<name>C7LSR5_DESBD</name>
<organism evidence="2 3">
    <name type="scientific">Desulfomicrobium baculatum (strain DSM 4028 / VKM B-1378 / X)</name>
    <name type="common">Desulfovibrio baculatus</name>
    <dbReference type="NCBI Taxonomy" id="525897"/>
    <lineage>
        <taxon>Bacteria</taxon>
        <taxon>Pseudomonadati</taxon>
        <taxon>Thermodesulfobacteriota</taxon>
        <taxon>Desulfovibrionia</taxon>
        <taxon>Desulfovibrionales</taxon>
        <taxon>Desulfomicrobiaceae</taxon>
        <taxon>Desulfomicrobium</taxon>
    </lineage>
</organism>
<keyword evidence="1" id="KW-0812">Transmembrane</keyword>
<dbReference type="Proteomes" id="UP000002216">
    <property type="component" value="Chromosome"/>
</dbReference>
<proteinExistence type="predicted"/>